<evidence type="ECO:0000313" key="5">
    <source>
        <dbReference type="Proteomes" id="UP001209889"/>
    </source>
</evidence>
<reference evidence="2" key="5">
    <citation type="submission" date="2024-05" db="EMBL/GenBank/DDBJ databases">
        <title>Streptococcus macedonicus and Acinetobacter baumannii: co-inhabitants of the cheese production environment.</title>
        <authorList>
            <person name="Johnson J."/>
            <person name="Curtin C."/>
            <person name="Waite-Cusic J."/>
        </authorList>
    </citation>
    <scope>NUCLEOTIDE SEQUENCE</scope>
    <source>
        <strain evidence="2">E28</strain>
    </source>
</reference>
<dbReference type="RefSeq" id="WP_158526996.1">
    <property type="nucleotide sequence ID" value="NZ_CP113440.1"/>
</dbReference>
<dbReference type="EMBL" id="CP113440">
    <property type="protein sequence ID" value="WAK64334.1"/>
    <property type="molecule type" value="Genomic_DNA"/>
</dbReference>
<feature type="signal peptide" evidence="1">
    <location>
        <begin position="1"/>
        <end position="23"/>
    </location>
</feature>
<reference evidence="3" key="1">
    <citation type="submission" date="2022-11" db="EMBL/GenBank/DDBJ databases">
        <title>Streptococcus macedonicus and Acinetobacter baumannii: co-inhabitants of the cheese production environment.</title>
        <authorList>
            <person name="Johnson J."/>
        </authorList>
    </citation>
    <scope>NUCLEOTIDE SEQUENCE</scope>
    <source>
        <strain evidence="3">E37</strain>
    </source>
</reference>
<organism evidence="3 4">
    <name type="scientific">Streptococcus macedonicus</name>
    <name type="common">Streptococcus gallolyticus macedonicus</name>
    <dbReference type="NCBI Taxonomy" id="59310"/>
    <lineage>
        <taxon>Bacteria</taxon>
        <taxon>Bacillati</taxon>
        <taxon>Bacillota</taxon>
        <taxon>Bacilli</taxon>
        <taxon>Lactobacillales</taxon>
        <taxon>Streptococcaceae</taxon>
        <taxon>Streptococcus</taxon>
    </lineage>
</organism>
<evidence type="ECO:0000313" key="3">
    <source>
        <dbReference type="EMBL" id="WAK64334.1"/>
    </source>
</evidence>
<feature type="chain" id="PRO_5041206091" evidence="1">
    <location>
        <begin position="24"/>
        <end position="71"/>
    </location>
</feature>
<gene>
    <name evidence="3" type="ORF">OQG81_05880</name>
    <name evidence="2" type="ORF">OQH01_06780</name>
</gene>
<protein>
    <submittedName>
        <fullName evidence="3">Uncharacterized protein</fullName>
    </submittedName>
</protein>
<dbReference type="Proteomes" id="UP001209889">
    <property type="component" value="Unassembled WGS sequence"/>
</dbReference>
<evidence type="ECO:0000313" key="2">
    <source>
        <dbReference type="EMBL" id="MCW8678211.1"/>
    </source>
</evidence>
<evidence type="ECO:0000313" key="4">
    <source>
        <dbReference type="Proteomes" id="UP001156410"/>
    </source>
</evidence>
<reference evidence="5" key="2">
    <citation type="submission" date="2022-11" db="EMBL/GenBank/DDBJ databases">
        <title>Streptococcus macedonicus and Acinetobacter baumannii: co-inhabitants of the cheese production environment.</title>
        <authorList>
            <person name="Johnson J."/>
            <person name="Curtin C."/>
            <person name="Waite-Cusic J."/>
        </authorList>
    </citation>
    <scope>NUCLEOTIDE SEQUENCE [LARGE SCALE GENOMIC DNA]</scope>
    <source>
        <strain evidence="5">E28</strain>
    </source>
</reference>
<reference evidence="5" key="4">
    <citation type="submission" date="2023-07" db="EMBL/GenBank/DDBJ databases">
        <title>Streptococcus macedonicus and Acinetobacter baumannii: co-inhabitants of the cheese production environment.</title>
        <authorList>
            <person name="Johnson J."/>
            <person name="Curtin C."/>
            <person name="Waite-Cusic J."/>
        </authorList>
    </citation>
    <scope>NUCLEOTIDE SEQUENCE [LARGE SCALE GENOMIC DNA]</scope>
    <source>
        <strain evidence="5">E28</strain>
    </source>
</reference>
<accession>A0AA47FE02</accession>
<dbReference type="Proteomes" id="UP001156410">
    <property type="component" value="Chromosome"/>
</dbReference>
<evidence type="ECO:0000256" key="1">
    <source>
        <dbReference type="SAM" id="SignalP"/>
    </source>
</evidence>
<dbReference type="GeneID" id="93936515"/>
<dbReference type="EMBL" id="JAPHJC010000024">
    <property type="protein sequence ID" value="MCW8678211.1"/>
    <property type="molecule type" value="Genomic_DNA"/>
</dbReference>
<reference evidence="3" key="3">
    <citation type="submission" date="2022-11" db="EMBL/GenBank/DDBJ databases">
        <authorList>
            <person name="Johnson J.D."/>
        </authorList>
    </citation>
    <scope>NUCLEOTIDE SEQUENCE</scope>
    <source>
        <strain evidence="2">E28</strain>
        <strain evidence="3">E37</strain>
    </source>
</reference>
<keyword evidence="1" id="KW-0732">Signal</keyword>
<sequence>MRKNNVKKIAVCVDFFIVLPSFASKIAFTRTNVETTKNNLMSVLVVDIMARMPNARKIPAAINFLNKINPF</sequence>
<proteinExistence type="predicted"/>
<dbReference type="AlphaFoldDB" id="A0AA47FE02"/>
<keyword evidence="5" id="KW-1185">Reference proteome</keyword>
<name>A0AA47FE02_STRMC</name>